<evidence type="ECO:0000313" key="5">
    <source>
        <dbReference type="Proteomes" id="UP000245056"/>
    </source>
</evidence>
<feature type="chain" id="PRO_5036019754" description="Phage infection protein" evidence="1">
    <location>
        <begin position="21"/>
        <end position="122"/>
    </location>
</feature>
<protein>
    <recommendedName>
        <fullName evidence="6">Phage infection protein</fullName>
    </recommendedName>
</protein>
<dbReference type="EMBL" id="QFAW01000033">
    <property type="protein sequence ID" value="PWE41553.1"/>
    <property type="molecule type" value="Genomic_DNA"/>
</dbReference>
<proteinExistence type="predicted"/>
<evidence type="ECO:0000313" key="3">
    <source>
        <dbReference type="EMBL" id="SDT56238.1"/>
    </source>
</evidence>
<evidence type="ECO:0008006" key="6">
    <source>
        <dbReference type="Google" id="ProtNLM"/>
    </source>
</evidence>
<reference evidence="2 5" key="2">
    <citation type="submission" date="2018-05" db="EMBL/GenBank/DDBJ databases">
        <title>Genome sequences of two Antarctic strains of Pseudomonas prosekii: insights into adaptation to extreme conditions.</title>
        <authorList>
            <person name="Snopkova K."/>
            <person name="Dufkova K."/>
            <person name="Cejkova D."/>
            <person name="Sedlacek I."/>
            <person name="Smajs D."/>
        </authorList>
    </citation>
    <scope>NUCLEOTIDE SEQUENCE [LARGE SCALE GENOMIC DNA]</scope>
    <source>
        <strain evidence="2 5">P2673</strain>
    </source>
</reference>
<evidence type="ECO:0000313" key="2">
    <source>
        <dbReference type="EMBL" id="PWE41553.1"/>
    </source>
</evidence>
<dbReference type="AlphaFoldDB" id="A0A1H2BDI5"/>
<evidence type="ECO:0000256" key="1">
    <source>
        <dbReference type="SAM" id="SignalP"/>
    </source>
</evidence>
<gene>
    <name evidence="2" type="ORF">C9I49_20940</name>
    <name evidence="3" type="ORF">SAMN05216222_5108</name>
</gene>
<dbReference type="STRING" id="1148509.SAMN05216222_5108"/>
<evidence type="ECO:0000313" key="4">
    <source>
        <dbReference type="Proteomes" id="UP000198481"/>
    </source>
</evidence>
<feature type="signal peptide" evidence="1">
    <location>
        <begin position="1"/>
        <end position="20"/>
    </location>
</feature>
<keyword evidence="1" id="KW-0732">Signal</keyword>
<organism evidence="3 4">
    <name type="scientific">Pseudomonas prosekii</name>
    <dbReference type="NCBI Taxonomy" id="1148509"/>
    <lineage>
        <taxon>Bacteria</taxon>
        <taxon>Pseudomonadati</taxon>
        <taxon>Pseudomonadota</taxon>
        <taxon>Gammaproteobacteria</taxon>
        <taxon>Pseudomonadales</taxon>
        <taxon>Pseudomonadaceae</taxon>
        <taxon>Pseudomonas</taxon>
    </lineage>
</organism>
<name>A0A1H2BDI5_9PSED</name>
<sequence length="122" mass="12732">MKRQTILGIAFSIFALNAFAATPAQPVVAEGGSDRLMQNRVAEGGADRLLEKRAVADNSDRLFSDAVAAATQTDPLFSDAVAAATQTDPLFSDAVAADGSDRLKGNLVAEGGAERLLERRAV</sequence>
<dbReference type="OrthoDB" id="7026156at2"/>
<dbReference type="EMBL" id="LT629762">
    <property type="protein sequence ID" value="SDT56238.1"/>
    <property type="molecule type" value="Genomic_DNA"/>
</dbReference>
<dbReference type="Proteomes" id="UP000198481">
    <property type="component" value="Chromosome I"/>
</dbReference>
<dbReference type="Proteomes" id="UP000245056">
    <property type="component" value="Unassembled WGS sequence"/>
</dbReference>
<reference evidence="3 4" key="1">
    <citation type="submission" date="2016-10" db="EMBL/GenBank/DDBJ databases">
        <authorList>
            <person name="de Groot N.N."/>
        </authorList>
    </citation>
    <scope>NUCLEOTIDE SEQUENCE [LARGE SCALE GENOMIC DNA]</scope>
    <source>
        <strain evidence="3 4">LMG 26867</strain>
    </source>
</reference>
<accession>A0A1H2BDI5</accession>
<dbReference type="RefSeq" id="WP_092280446.1">
    <property type="nucleotide sequence ID" value="NZ_LT629762.1"/>
</dbReference>